<dbReference type="InterPro" id="IPR050367">
    <property type="entry name" value="APC_superfamily"/>
</dbReference>
<evidence type="ECO:0000313" key="7">
    <source>
        <dbReference type="EMBL" id="QBQ54084.1"/>
    </source>
</evidence>
<feature type="transmembrane region" description="Helical" evidence="6">
    <location>
        <begin position="44"/>
        <end position="65"/>
    </location>
</feature>
<comment type="subcellular location">
    <subcellularLocation>
        <location evidence="1">Cell membrane</location>
        <topology evidence="1">Multi-pass membrane protein</topology>
    </subcellularLocation>
</comment>
<evidence type="ECO:0000256" key="6">
    <source>
        <dbReference type="SAM" id="Phobius"/>
    </source>
</evidence>
<organism evidence="7 8">
    <name type="scientific">Nitrosococcus wardiae</name>
    <dbReference type="NCBI Taxonomy" id="1814290"/>
    <lineage>
        <taxon>Bacteria</taxon>
        <taxon>Pseudomonadati</taxon>
        <taxon>Pseudomonadota</taxon>
        <taxon>Gammaproteobacteria</taxon>
        <taxon>Chromatiales</taxon>
        <taxon>Chromatiaceae</taxon>
        <taxon>Nitrosococcus</taxon>
    </lineage>
</organism>
<feature type="transmembrane region" description="Helical" evidence="6">
    <location>
        <begin position="183"/>
        <end position="206"/>
    </location>
</feature>
<dbReference type="OrthoDB" id="9804700at2"/>
<sequence length="435" mass="46790">MAKIKLARSLSLGTLIFYGIGDILGAGIYALVGKVAGAAGDGAWISFILAGILALVTGLSYAELAARVPHSAGASAYCAHAFRQPFIPFLVGVLVLFSGITSAATVALAFQGYLSVFAHAPTFLAAGLLIMAINMLNFIGIRQSAWTNNLFTLIEVGGLLFFIGVCLRYGISTYSPTQMLAALAPSVEVTAIVAGVTIAFYAFVGFEDMVNLAEEAKEPVRDLPRAILIAITATSLIYLLVIITVQIAMTPMEAAASERPLLSVLERAGLPIPAWAFALVAIIAITNTGLAGSIMASRLMYGMAQQALLPAPLAWIHPRRYTPWLSILVVTLLTLLWVIAGGVTVMAQTTGCLLVTIFLFVHLSLIRIRRRNGRLAGHFTAPRLNPYFGVLLCFPLLTQFPREVYERIIFIFLVVGVLFVLARPWRHSGGRDQRI</sequence>
<name>A0A4P7BY45_9GAMM</name>
<reference evidence="7 8" key="1">
    <citation type="submission" date="2019-03" db="EMBL/GenBank/DDBJ databases">
        <title>The genome sequence of Nitrosococcus wardiae strain D1FHST reveals the archetypal metabolic capacity of ammonia-oxidizing Gammaproteobacteria.</title>
        <authorList>
            <person name="Wang L."/>
            <person name="Lim C.K."/>
            <person name="Hanson T.E."/>
            <person name="Dang H."/>
            <person name="Klotz M.G."/>
        </authorList>
    </citation>
    <scope>NUCLEOTIDE SEQUENCE [LARGE SCALE GENOMIC DNA]</scope>
    <source>
        <strain evidence="7 8">D1FHS</strain>
    </source>
</reference>
<feature type="transmembrane region" description="Helical" evidence="6">
    <location>
        <begin position="227"/>
        <end position="252"/>
    </location>
</feature>
<feature type="transmembrane region" description="Helical" evidence="6">
    <location>
        <begin position="321"/>
        <end position="339"/>
    </location>
</feature>
<evidence type="ECO:0000256" key="3">
    <source>
        <dbReference type="ARBA" id="ARBA00022692"/>
    </source>
</evidence>
<feature type="transmembrane region" description="Helical" evidence="6">
    <location>
        <begin position="384"/>
        <end position="401"/>
    </location>
</feature>
<evidence type="ECO:0000256" key="4">
    <source>
        <dbReference type="ARBA" id="ARBA00022989"/>
    </source>
</evidence>
<dbReference type="GO" id="GO:0005886">
    <property type="term" value="C:plasma membrane"/>
    <property type="evidence" value="ECO:0007669"/>
    <property type="project" value="UniProtKB-SubCell"/>
</dbReference>
<feature type="transmembrane region" description="Helical" evidence="6">
    <location>
        <begin position="12"/>
        <end position="32"/>
    </location>
</feature>
<dbReference type="EMBL" id="CP038033">
    <property type="protein sequence ID" value="QBQ54084.1"/>
    <property type="molecule type" value="Genomic_DNA"/>
</dbReference>
<evidence type="ECO:0000256" key="5">
    <source>
        <dbReference type="ARBA" id="ARBA00023136"/>
    </source>
</evidence>
<protein>
    <submittedName>
        <fullName evidence="7">Amino acid permease</fullName>
    </submittedName>
</protein>
<dbReference type="Pfam" id="PF13520">
    <property type="entry name" value="AA_permease_2"/>
    <property type="match status" value="1"/>
</dbReference>
<feature type="transmembrane region" description="Helical" evidence="6">
    <location>
        <begin position="345"/>
        <end position="363"/>
    </location>
</feature>
<feature type="transmembrane region" description="Helical" evidence="6">
    <location>
        <begin position="150"/>
        <end position="171"/>
    </location>
</feature>
<dbReference type="GO" id="GO:0022857">
    <property type="term" value="F:transmembrane transporter activity"/>
    <property type="evidence" value="ECO:0007669"/>
    <property type="project" value="InterPro"/>
</dbReference>
<feature type="transmembrane region" description="Helical" evidence="6">
    <location>
        <begin position="407"/>
        <end position="425"/>
    </location>
</feature>
<dbReference type="PIRSF" id="PIRSF006060">
    <property type="entry name" value="AA_transporter"/>
    <property type="match status" value="1"/>
</dbReference>
<dbReference type="InterPro" id="IPR002293">
    <property type="entry name" value="AA/rel_permease1"/>
</dbReference>
<evidence type="ECO:0000256" key="1">
    <source>
        <dbReference type="ARBA" id="ARBA00004651"/>
    </source>
</evidence>
<feature type="transmembrane region" description="Helical" evidence="6">
    <location>
        <begin position="86"/>
        <end position="110"/>
    </location>
</feature>
<keyword evidence="8" id="KW-1185">Reference proteome</keyword>
<dbReference type="AlphaFoldDB" id="A0A4P7BY45"/>
<dbReference type="Proteomes" id="UP000294325">
    <property type="component" value="Chromosome"/>
</dbReference>
<keyword evidence="4 6" id="KW-1133">Transmembrane helix</keyword>
<dbReference type="PANTHER" id="PTHR42770:SF11">
    <property type="entry name" value="INNER MEMBRANE TRANSPORT PROTEIN YBAT"/>
    <property type="match status" value="1"/>
</dbReference>
<dbReference type="RefSeq" id="WP_134357123.1">
    <property type="nucleotide sequence ID" value="NZ_CP038033.1"/>
</dbReference>
<feature type="transmembrane region" description="Helical" evidence="6">
    <location>
        <begin position="116"/>
        <end position="138"/>
    </location>
</feature>
<evidence type="ECO:0000313" key="8">
    <source>
        <dbReference type="Proteomes" id="UP000294325"/>
    </source>
</evidence>
<evidence type="ECO:0000256" key="2">
    <source>
        <dbReference type="ARBA" id="ARBA00022475"/>
    </source>
</evidence>
<accession>A0A4P7BY45</accession>
<proteinExistence type="predicted"/>
<keyword evidence="5 6" id="KW-0472">Membrane</keyword>
<dbReference type="KEGG" id="nwr:E3U44_05890"/>
<gene>
    <name evidence="7" type="ORF">E3U44_05890</name>
</gene>
<keyword evidence="3 6" id="KW-0812">Transmembrane</keyword>
<dbReference type="PANTHER" id="PTHR42770">
    <property type="entry name" value="AMINO ACID TRANSPORTER-RELATED"/>
    <property type="match status" value="1"/>
</dbReference>
<keyword evidence="2" id="KW-1003">Cell membrane</keyword>
<feature type="transmembrane region" description="Helical" evidence="6">
    <location>
        <begin position="272"/>
        <end position="301"/>
    </location>
</feature>
<dbReference type="Gene3D" id="1.20.1740.10">
    <property type="entry name" value="Amino acid/polyamine transporter I"/>
    <property type="match status" value="1"/>
</dbReference>